<comment type="caution">
    <text evidence="3">The sequence shown here is derived from an EMBL/GenBank/DDBJ whole genome shotgun (WGS) entry which is preliminary data.</text>
</comment>
<proteinExistence type="predicted"/>
<accession>A0ABN2WTK0</accession>
<reference evidence="3 4" key="1">
    <citation type="journal article" date="2019" name="Int. J. Syst. Evol. Microbiol.">
        <title>The Global Catalogue of Microorganisms (GCM) 10K type strain sequencing project: providing services to taxonomists for standard genome sequencing and annotation.</title>
        <authorList>
            <consortium name="The Broad Institute Genomics Platform"/>
            <consortium name="The Broad Institute Genome Sequencing Center for Infectious Disease"/>
            <person name="Wu L."/>
            <person name="Ma J."/>
        </authorList>
    </citation>
    <scope>NUCLEOTIDE SEQUENCE [LARGE SCALE GENOMIC DNA]</scope>
    <source>
        <strain evidence="3 4">JCM 15478</strain>
    </source>
</reference>
<dbReference type="Pfam" id="PF13360">
    <property type="entry name" value="PQQ_2"/>
    <property type="match status" value="3"/>
</dbReference>
<feature type="domain" description="Pyrrolo-quinoline quinone repeat" evidence="2">
    <location>
        <begin position="453"/>
        <end position="537"/>
    </location>
</feature>
<dbReference type="InterPro" id="IPR011047">
    <property type="entry name" value="Quinoprotein_ADH-like_sf"/>
</dbReference>
<feature type="region of interest" description="Disordered" evidence="1">
    <location>
        <begin position="218"/>
        <end position="274"/>
    </location>
</feature>
<feature type="compositionally biased region" description="Basic residues" evidence="1">
    <location>
        <begin position="262"/>
        <end position="274"/>
    </location>
</feature>
<name>A0ABN2WTK0_9ACTN</name>
<feature type="region of interest" description="Disordered" evidence="1">
    <location>
        <begin position="292"/>
        <end position="321"/>
    </location>
</feature>
<dbReference type="InterPro" id="IPR015943">
    <property type="entry name" value="WD40/YVTN_repeat-like_dom_sf"/>
</dbReference>
<protein>
    <recommendedName>
        <fullName evidence="2">Pyrrolo-quinoline quinone repeat domain-containing protein</fullName>
    </recommendedName>
</protein>
<sequence length="711" mass="74578">MTTGFTEAAPDERGPGVAHYRPLGPLTSTGGEPRFLARDPGTGTLVEVTRVAEDGGGAALARSVEALRRAAGPGLPRVLDTVRSGEQWWLVCPYVPALTCAEAGALMYGGLPVPTVRALGGVLDAALARLHESGTAHGALTDDGVLLRGDGPCLTRPRPERGGTREDDRAELERLLGRLASGPLDGAASVAGSPDPSPVALPARLVGTLAQQAERALALEEDTSRPAPDTGAGTGTGAGAEGGAGAGTGSDDGTPVTADHHPARRSARRPARTPARRAFLAGAVGVLAGAGGVSGWSAARGGEGGGGARRRVPPGAPPPALWRYDGPAPGTAHRQDQVLTDVAADRVYLVEPPYVTALRLSDGRRMWRRDDTGIQTGGLRPLDGDTLVAVRRGRLLGLSADSGRQLWDHRPKLPPGWGELRLLGTDRDSGVVHLMADDLAQGRAEPPPTGLKMRVLAYDTRRTDVRWEHGFTAPLRGNVGFGPLGGDGLLLSVGRGSGGIELTGLAASDGARTWRHTHRWTAARLRTRDANAWADAASRRLFCSADGHLYGTSFTGTAGPRWKTDLRNDKEHPGPAPLHIAGTRTLRGGRRALVVTDPYQTVYAVDPRDGRELWRHLLEHDRTFPPRKDARAPDTATSSAWPDRPLLVGGREGVTALDSRTGAALWRFRAAEETTVCSTFPAGPLVLVAASGSVYALDVRQGRGREGGGAR</sequence>
<feature type="compositionally biased region" description="Gly residues" evidence="1">
    <location>
        <begin position="232"/>
        <end position="250"/>
    </location>
</feature>
<dbReference type="Gene3D" id="2.130.10.10">
    <property type="entry name" value="YVTN repeat-like/Quinoprotein amine dehydrogenase"/>
    <property type="match status" value="1"/>
</dbReference>
<dbReference type="SMART" id="SM00564">
    <property type="entry name" value="PQQ"/>
    <property type="match status" value="3"/>
</dbReference>
<dbReference type="PANTHER" id="PTHR34512:SF30">
    <property type="entry name" value="OUTER MEMBRANE PROTEIN ASSEMBLY FACTOR BAMB"/>
    <property type="match status" value="1"/>
</dbReference>
<feature type="compositionally biased region" description="Basic and acidic residues" evidence="1">
    <location>
        <begin position="157"/>
        <end position="168"/>
    </location>
</feature>
<dbReference type="InterPro" id="IPR002372">
    <property type="entry name" value="PQQ_rpt_dom"/>
</dbReference>
<dbReference type="SUPFAM" id="SSF56112">
    <property type="entry name" value="Protein kinase-like (PK-like)"/>
    <property type="match status" value="1"/>
</dbReference>
<evidence type="ECO:0000256" key="1">
    <source>
        <dbReference type="SAM" id="MobiDB-lite"/>
    </source>
</evidence>
<keyword evidence="4" id="KW-1185">Reference proteome</keyword>
<dbReference type="RefSeq" id="WP_344534095.1">
    <property type="nucleotide sequence ID" value="NZ_BAAAPE010000019.1"/>
</dbReference>
<organism evidence="3 4">
    <name type="scientific">Streptomyces albiaxialis</name>
    <dbReference type="NCBI Taxonomy" id="329523"/>
    <lineage>
        <taxon>Bacteria</taxon>
        <taxon>Bacillati</taxon>
        <taxon>Actinomycetota</taxon>
        <taxon>Actinomycetes</taxon>
        <taxon>Kitasatosporales</taxon>
        <taxon>Streptomycetaceae</taxon>
        <taxon>Streptomyces</taxon>
    </lineage>
</organism>
<gene>
    <name evidence="3" type="ORF">GCM10009801_69580</name>
</gene>
<evidence type="ECO:0000259" key="2">
    <source>
        <dbReference type="Pfam" id="PF13360"/>
    </source>
</evidence>
<dbReference type="EMBL" id="BAAAPE010000019">
    <property type="protein sequence ID" value="GAA2098501.1"/>
    <property type="molecule type" value="Genomic_DNA"/>
</dbReference>
<dbReference type="InterPro" id="IPR018391">
    <property type="entry name" value="PQQ_b-propeller_rpt"/>
</dbReference>
<dbReference type="SUPFAM" id="SSF50998">
    <property type="entry name" value="Quinoprotein alcohol dehydrogenase-like"/>
    <property type="match status" value="2"/>
</dbReference>
<dbReference type="InterPro" id="IPR011009">
    <property type="entry name" value="Kinase-like_dom_sf"/>
</dbReference>
<evidence type="ECO:0000313" key="3">
    <source>
        <dbReference type="EMBL" id="GAA2098501.1"/>
    </source>
</evidence>
<feature type="region of interest" description="Disordered" evidence="1">
    <location>
        <begin position="140"/>
        <end position="168"/>
    </location>
</feature>
<dbReference type="PANTHER" id="PTHR34512">
    <property type="entry name" value="CELL SURFACE PROTEIN"/>
    <property type="match status" value="1"/>
</dbReference>
<dbReference type="Proteomes" id="UP001500016">
    <property type="component" value="Unassembled WGS sequence"/>
</dbReference>
<evidence type="ECO:0000313" key="4">
    <source>
        <dbReference type="Proteomes" id="UP001500016"/>
    </source>
</evidence>
<feature type="domain" description="Pyrrolo-quinoline quinone repeat" evidence="2">
    <location>
        <begin position="600"/>
        <end position="703"/>
    </location>
</feature>
<feature type="region of interest" description="Disordered" evidence="1">
    <location>
        <begin position="1"/>
        <end position="39"/>
    </location>
</feature>
<dbReference type="Gene3D" id="2.40.10.480">
    <property type="match status" value="1"/>
</dbReference>
<feature type="region of interest" description="Disordered" evidence="1">
    <location>
        <begin position="625"/>
        <end position="644"/>
    </location>
</feature>
<feature type="domain" description="Pyrrolo-quinoline quinone repeat" evidence="2">
    <location>
        <begin position="339"/>
        <end position="414"/>
    </location>
</feature>